<dbReference type="Pfam" id="PF12796">
    <property type="entry name" value="Ank_2"/>
    <property type="match status" value="1"/>
</dbReference>
<feature type="region of interest" description="Disordered" evidence="4">
    <location>
        <begin position="258"/>
        <end position="304"/>
    </location>
</feature>
<dbReference type="PROSITE" id="PS50088">
    <property type="entry name" value="ANK_REPEAT"/>
    <property type="match status" value="3"/>
</dbReference>
<feature type="compositionally biased region" description="Polar residues" evidence="4">
    <location>
        <begin position="284"/>
        <end position="301"/>
    </location>
</feature>
<reference evidence="5" key="3">
    <citation type="submission" date="2025-09" db="UniProtKB">
        <authorList>
            <consortium name="Ensembl"/>
        </authorList>
    </citation>
    <scope>IDENTIFICATION</scope>
</reference>
<evidence type="ECO:0000256" key="3">
    <source>
        <dbReference type="PROSITE-ProRule" id="PRU00023"/>
    </source>
</evidence>
<dbReference type="SMART" id="SM00248">
    <property type="entry name" value="ANK"/>
    <property type="match status" value="4"/>
</dbReference>
<dbReference type="Gene3D" id="1.25.40.20">
    <property type="entry name" value="Ankyrin repeat-containing domain"/>
    <property type="match status" value="1"/>
</dbReference>
<name>A0A8C3BCJ4_CAIMO</name>
<protein>
    <submittedName>
        <fullName evidence="5">Ankyrin repeat domain 16</fullName>
    </submittedName>
</protein>
<sequence length="454" mass="50194">MAEEPHLFKLARRGQLELLKDALRGGDAAGQRCGRSGDSLLHLAARHGHLHLLAWLLEELELDVEVANGDYKRPLHEAASAGHGECVSYLLAKGACVDALKRGDWTPLMMACTRQNLEVIKDLVEHGANPLLKNKDGWNCFHIASREGHGQVLGYLLAASPSSWDTESTTRRTPLHTAVQLCRDQGGWEPSPGSRGASLVLPHLKRCTAVGMRWSYSWSGAGTSRTAGTIVESLPSWTLSSTGTSTLPGCSWKNTGSLGSWTRTAKSRPGAQFPREGNVEAHFSRSQSGGREPRASTQSSRDILMPRLVPQPWMLWELRLCTERPSRRRTEPFGSWWPSWASGSTREQQPCGSQHCTTQPRKDTRTPSGRCCPSVPTSRRRTGRVAPPYTRRVPGSTRPPRGSCSAPGCGTARMVREPWHGSWRGSPKSSRFSKKKMSAREEKKKKEEKRKKTL</sequence>
<reference evidence="5" key="1">
    <citation type="submission" date="2018-09" db="EMBL/GenBank/DDBJ databases">
        <title>Common duck and Muscovy duck high density SNP chip.</title>
        <authorList>
            <person name="Vignal A."/>
            <person name="Thebault N."/>
            <person name="Warren W.C."/>
        </authorList>
    </citation>
    <scope>NUCLEOTIDE SEQUENCE [LARGE SCALE GENOMIC DNA]</scope>
</reference>
<dbReference type="PANTHER" id="PTHR24198:SF185">
    <property type="entry name" value="ANKYRIN-3"/>
    <property type="match status" value="1"/>
</dbReference>
<keyword evidence="6" id="KW-1185">Reference proteome</keyword>
<evidence type="ECO:0000313" key="6">
    <source>
        <dbReference type="Proteomes" id="UP000694556"/>
    </source>
</evidence>
<proteinExistence type="predicted"/>
<feature type="region of interest" description="Disordered" evidence="4">
    <location>
        <begin position="328"/>
        <end position="454"/>
    </location>
</feature>
<organism evidence="5 6">
    <name type="scientific">Cairina moschata</name>
    <name type="common">Muscovy duck</name>
    <dbReference type="NCBI Taxonomy" id="8855"/>
    <lineage>
        <taxon>Eukaryota</taxon>
        <taxon>Metazoa</taxon>
        <taxon>Chordata</taxon>
        <taxon>Craniata</taxon>
        <taxon>Vertebrata</taxon>
        <taxon>Euteleostomi</taxon>
        <taxon>Archelosauria</taxon>
        <taxon>Archosauria</taxon>
        <taxon>Dinosauria</taxon>
        <taxon>Saurischia</taxon>
        <taxon>Theropoda</taxon>
        <taxon>Coelurosauria</taxon>
        <taxon>Aves</taxon>
        <taxon>Neognathae</taxon>
        <taxon>Galloanserae</taxon>
        <taxon>Anseriformes</taxon>
        <taxon>Anatidae</taxon>
        <taxon>Anatinae</taxon>
        <taxon>Cairina</taxon>
    </lineage>
</organism>
<feature type="compositionally biased region" description="Polar residues" evidence="4">
    <location>
        <begin position="341"/>
        <end position="359"/>
    </location>
</feature>
<keyword evidence="1" id="KW-0677">Repeat</keyword>
<evidence type="ECO:0000256" key="4">
    <source>
        <dbReference type="SAM" id="MobiDB-lite"/>
    </source>
</evidence>
<evidence type="ECO:0000313" key="5">
    <source>
        <dbReference type="Ensembl" id="ENSCMMP00000003920.1"/>
    </source>
</evidence>
<dbReference type="Proteomes" id="UP000694556">
    <property type="component" value="Chromosome 1"/>
</dbReference>
<dbReference type="GO" id="GO:0005737">
    <property type="term" value="C:cytoplasm"/>
    <property type="evidence" value="ECO:0007669"/>
    <property type="project" value="TreeGrafter"/>
</dbReference>
<evidence type="ECO:0000256" key="1">
    <source>
        <dbReference type="ARBA" id="ARBA00022737"/>
    </source>
</evidence>
<evidence type="ECO:0000256" key="2">
    <source>
        <dbReference type="ARBA" id="ARBA00023043"/>
    </source>
</evidence>
<feature type="repeat" description="ANK" evidence="3">
    <location>
        <begin position="36"/>
        <end position="69"/>
    </location>
</feature>
<dbReference type="InterPro" id="IPR002110">
    <property type="entry name" value="Ankyrin_rpt"/>
</dbReference>
<dbReference type="SUPFAM" id="SSF48403">
    <property type="entry name" value="Ankyrin repeat"/>
    <property type="match status" value="1"/>
</dbReference>
<dbReference type="PROSITE" id="PS50297">
    <property type="entry name" value="ANK_REP_REGION"/>
    <property type="match status" value="3"/>
</dbReference>
<dbReference type="PANTHER" id="PTHR24198">
    <property type="entry name" value="ANKYRIN REPEAT AND PROTEIN KINASE DOMAIN-CONTAINING PROTEIN"/>
    <property type="match status" value="1"/>
</dbReference>
<keyword evidence="2 3" id="KW-0040">ANK repeat</keyword>
<reference evidence="5" key="2">
    <citation type="submission" date="2025-08" db="UniProtKB">
        <authorList>
            <consortium name="Ensembl"/>
        </authorList>
    </citation>
    <scope>IDENTIFICATION</scope>
</reference>
<dbReference type="InterPro" id="IPR036770">
    <property type="entry name" value="Ankyrin_rpt-contain_sf"/>
</dbReference>
<feature type="repeat" description="ANK" evidence="3">
    <location>
        <begin position="103"/>
        <end position="135"/>
    </location>
</feature>
<dbReference type="AlphaFoldDB" id="A0A8C3BCJ4"/>
<dbReference type="Ensembl" id="ENSCMMT00000004389.1">
    <property type="protein sequence ID" value="ENSCMMP00000003920.1"/>
    <property type="gene ID" value="ENSCMMG00000002476.1"/>
</dbReference>
<accession>A0A8C3BCJ4</accession>
<feature type="repeat" description="ANK" evidence="3">
    <location>
        <begin position="70"/>
        <end position="102"/>
    </location>
</feature>